<keyword evidence="1" id="KW-0732">Signal</keyword>
<dbReference type="InterPro" id="IPR029052">
    <property type="entry name" value="Metallo-depent_PP-like"/>
</dbReference>
<dbReference type="InterPro" id="IPR036907">
    <property type="entry name" value="5'-Nucleotdase_C_sf"/>
</dbReference>
<dbReference type="Gene3D" id="3.90.780.10">
    <property type="entry name" value="5'-Nucleotidase, C-terminal domain"/>
    <property type="match status" value="1"/>
</dbReference>
<organism evidence="5 6">
    <name type="scientific">candidate division TA06 bacterium DG_78</name>
    <dbReference type="NCBI Taxonomy" id="1703772"/>
    <lineage>
        <taxon>Bacteria</taxon>
        <taxon>Bacteria division TA06</taxon>
    </lineage>
</organism>
<comment type="similarity">
    <text evidence="2">Belongs to the 5'-nucleotidase family.</text>
</comment>
<dbReference type="CDD" id="cd00845">
    <property type="entry name" value="MPP_UshA_N_like"/>
    <property type="match status" value="1"/>
</dbReference>
<dbReference type="GO" id="GO:0009166">
    <property type="term" value="P:nucleotide catabolic process"/>
    <property type="evidence" value="ECO:0007669"/>
    <property type="project" value="InterPro"/>
</dbReference>
<reference evidence="5 6" key="1">
    <citation type="journal article" date="2015" name="Microbiome">
        <title>Genomic resolution of linkages in carbon, nitrogen, and sulfur cycling among widespread estuary sediment bacteria.</title>
        <authorList>
            <person name="Baker B.J."/>
            <person name="Lazar C.S."/>
            <person name="Teske A.P."/>
            <person name="Dick G.J."/>
        </authorList>
    </citation>
    <scope>NUCLEOTIDE SEQUENCE [LARGE SCALE GENOMIC DNA]</scope>
    <source>
        <strain evidence="5">DG_78</strain>
    </source>
</reference>
<dbReference type="PANTHER" id="PTHR11575:SF24">
    <property type="entry name" value="5'-NUCLEOTIDASE"/>
    <property type="match status" value="1"/>
</dbReference>
<evidence type="ECO:0000313" key="6">
    <source>
        <dbReference type="Proteomes" id="UP000051012"/>
    </source>
</evidence>
<proteinExistence type="inferred from homology"/>
<name>A0A0S7YB34_UNCT6</name>
<dbReference type="GO" id="GO:0016787">
    <property type="term" value="F:hydrolase activity"/>
    <property type="evidence" value="ECO:0007669"/>
    <property type="project" value="UniProtKB-KW"/>
</dbReference>
<accession>A0A0S7YB34</accession>
<dbReference type="EMBL" id="LJNI01000110">
    <property type="protein sequence ID" value="KPJ71970.1"/>
    <property type="molecule type" value="Genomic_DNA"/>
</dbReference>
<feature type="domain" description="5'-Nucleotidase C-terminal" evidence="4">
    <location>
        <begin position="317"/>
        <end position="463"/>
    </location>
</feature>
<dbReference type="SUPFAM" id="SSF56300">
    <property type="entry name" value="Metallo-dependent phosphatases"/>
    <property type="match status" value="1"/>
</dbReference>
<sequence length="502" mass="56397">MHSFFLVVILLVHYNFDHIYILHSNDIEGALSSSEAWWMNPYFPPPVGNAAAAATFIKEKRVEAQQLGYGFLLFDSGDMFIGSPLGEFSRGQAVAEYFNYCGYDVIAPGNHDFDLGVDVFKEFVGSVDAIFLGTNIVFENTTEVVDYLEPYTIIESNGVTIGVFSLLTQYMEGMTTPERFQNHDVLDEIETAQRYVDTLKSKGVDIIIVLTGIGLRHDKRLATFVSGIDVIFGSHSATALEEPYEDSLNHTIICQSYSHLTSIGFLDLWIDKDTKKIAGYHGELVDLLSEQIDDDTMMLKIVEKWEQSTQKGFDEIIGYSKEELTRAGFDESTIGNLITDAMREYFNVDIAIHNSGGIRANMPEGDVTYRDCYNIDALSNTAVVMQMTGKQIIEALEIGFNGHHAIFQLSGIKIIWNSKNPIGHRIIDLVLLDGTPIDTVKEYTVVTNSFLAAGGGEYMIFKEARDIQNTLYYLRDIIADYVRKYSPVEKKIERRIVDIVAQ</sequence>
<evidence type="ECO:0000259" key="4">
    <source>
        <dbReference type="Pfam" id="PF02872"/>
    </source>
</evidence>
<evidence type="ECO:0000256" key="2">
    <source>
        <dbReference type="RuleBase" id="RU362119"/>
    </source>
</evidence>
<dbReference type="PRINTS" id="PR01607">
    <property type="entry name" value="APYRASEFAMLY"/>
</dbReference>
<dbReference type="SUPFAM" id="SSF55816">
    <property type="entry name" value="5'-nucleotidase (syn. UDP-sugar hydrolase), C-terminal domain"/>
    <property type="match status" value="1"/>
</dbReference>
<feature type="domain" description="Calcineurin-like phosphoesterase" evidence="3">
    <location>
        <begin position="21"/>
        <end position="236"/>
    </location>
</feature>
<dbReference type="Pfam" id="PF00149">
    <property type="entry name" value="Metallophos"/>
    <property type="match status" value="1"/>
</dbReference>
<dbReference type="Gene3D" id="3.60.21.10">
    <property type="match status" value="1"/>
</dbReference>
<evidence type="ECO:0000313" key="5">
    <source>
        <dbReference type="EMBL" id="KPJ71970.1"/>
    </source>
</evidence>
<dbReference type="AlphaFoldDB" id="A0A0S7YB34"/>
<dbReference type="Proteomes" id="UP000051012">
    <property type="component" value="Unassembled WGS sequence"/>
</dbReference>
<evidence type="ECO:0000256" key="1">
    <source>
        <dbReference type="ARBA" id="ARBA00022729"/>
    </source>
</evidence>
<protein>
    <submittedName>
        <fullName evidence="5">Uncharacterized protein</fullName>
    </submittedName>
</protein>
<dbReference type="InterPro" id="IPR006179">
    <property type="entry name" value="5_nucleotidase/apyrase"/>
</dbReference>
<gene>
    <name evidence="5" type="ORF">AMJ52_07935</name>
</gene>
<dbReference type="Pfam" id="PF02872">
    <property type="entry name" value="5_nucleotid_C"/>
    <property type="match status" value="1"/>
</dbReference>
<dbReference type="PANTHER" id="PTHR11575">
    <property type="entry name" value="5'-NUCLEOTIDASE-RELATED"/>
    <property type="match status" value="1"/>
</dbReference>
<dbReference type="InterPro" id="IPR008334">
    <property type="entry name" value="5'-Nucleotdase_C"/>
</dbReference>
<comment type="caution">
    <text evidence="5">The sequence shown here is derived from an EMBL/GenBank/DDBJ whole genome shotgun (WGS) entry which is preliminary data.</text>
</comment>
<keyword evidence="2" id="KW-0547">Nucleotide-binding</keyword>
<keyword evidence="2" id="KW-0378">Hydrolase</keyword>
<dbReference type="InterPro" id="IPR004843">
    <property type="entry name" value="Calcineurin-like_PHP"/>
</dbReference>
<dbReference type="GO" id="GO:0000166">
    <property type="term" value="F:nucleotide binding"/>
    <property type="evidence" value="ECO:0007669"/>
    <property type="project" value="UniProtKB-KW"/>
</dbReference>
<evidence type="ECO:0000259" key="3">
    <source>
        <dbReference type="Pfam" id="PF00149"/>
    </source>
</evidence>